<feature type="non-terminal residue" evidence="1">
    <location>
        <position position="1"/>
    </location>
</feature>
<evidence type="ECO:0000313" key="2">
    <source>
        <dbReference type="Proteomes" id="UP000078541"/>
    </source>
</evidence>
<keyword evidence="2" id="KW-1185">Reference proteome</keyword>
<dbReference type="AlphaFoldDB" id="A0A151JZD9"/>
<proteinExistence type="predicted"/>
<reference evidence="1 2" key="1">
    <citation type="submission" date="2016-03" db="EMBL/GenBank/DDBJ databases">
        <title>Trachymyrmex septentrionalis WGS genome.</title>
        <authorList>
            <person name="Nygaard S."/>
            <person name="Hu H."/>
            <person name="Boomsma J."/>
            <person name="Zhang G."/>
        </authorList>
    </citation>
    <scope>NUCLEOTIDE SEQUENCE [LARGE SCALE GENOMIC DNA]</scope>
    <source>
        <strain evidence="1">Tsep2-gDNA-1</strain>
        <tissue evidence="1">Whole body</tissue>
    </source>
</reference>
<evidence type="ECO:0000313" key="1">
    <source>
        <dbReference type="EMBL" id="KYN42049.1"/>
    </source>
</evidence>
<protein>
    <submittedName>
        <fullName evidence="1">Uncharacterized protein</fullName>
    </submittedName>
</protein>
<gene>
    <name evidence="1" type="ORF">ALC56_03518</name>
</gene>
<sequence length="107" mass="12214">VSNSALYSDMQFPMKTLNDSGKWRAAIVPSVTGIWLSRMQHYCDLMVPSASAIVYYATLRVAACCAVINRRRLLEHEEIGDRKPSQFLRHLRNLAGYVSEDKVLWII</sequence>
<name>A0A151JZD9_9HYME</name>
<dbReference type="Proteomes" id="UP000078541">
    <property type="component" value="Unassembled WGS sequence"/>
</dbReference>
<accession>A0A151JZD9</accession>
<organism evidence="1 2">
    <name type="scientific">Trachymyrmex septentrionalis</name>
    <dbReference type="NCBI Taxonomy" id="34720"/>
    <lineage>
        <taxon>Eukaryota</taxon>
        <taxon>Metazoa</taxon>
        <taxon>Ecdysozoa</taxon>
        <taxon>Arthropoda</taxon>
        <taxon>Hexapoda</taxon>
        <taxon>Insecta</taxon>
        <taxon>Pterygota</taxon>
        <taxon>Neoptera</taxon>
        <taxon>Endopterygota</taxon>
        <taxon>Hymenoptera</taxon>
        <taxon>Apocrita</taxon>
        <taxon>Aculeata</taxon>
        <taxon>Formicoidea</taxon>
        <taxon>Formicidae</taxon>
        <taxon>Myrmicinae</taxon>
        <taxon>Trachymyrmex</taxon>
    </lineage>
</organism>
<dbReference type="EMBL" id="KQ981383">
    <property type="protein sequence ID" value="KYN42049.1"/>
    <property type="molecule type" value="Genomic_DNA"/>
</dbReference>